<keyword evidence="3" id="KW-1185">Reference proteome</keyword>
<dbReference type="AlphaFoldDB" id="A0AAD7N372"/>
<protein>
    <submittedName>
        <fullName evidence="2">Uncharacterized protein</fullName>
    </submittedName>
</protein>
<reference evidence="2" key="1">
    <citation type="submission" date="2023-03" db="EMBL/GenBank/DDBJ databases">
        <title>Massive genome expansion in bonnet fungi (Mycena s.s.) driven by repeated elements and novel gene families across ecological guilds.</title>
        <authorList>
            <consortium name="Lawrence Berkeley National Laboratory"/>
            <person name="Harder C.B."/>
            <person name="Miyauchi S."/>
            <person name="Viragh M."/>
            <person name="Kuo A."/>
            <person name="Thoen E."/>
            <person name="Andreopoulos B."/>
            <person name="Lu D."/>
            <person name="Skrede I."/>
            <person name="Drula E."/>
            <person name="Henrissat B."/>
            <person name="Morin E."/>
            <person name="Kohler A."/>
            <person name="Barry K."/>
            <person name="LaButti K."/>
            <person name="Morin E."/>
            <person name="Salamov A."/>
            <person name="Lipzen A."/>
            <person name="Mereny Z."/>
            <person name="Hegedus B."/>
            <person name="Baldrian P."/>
            <person name="Stursova M."/>
            <person name="Weitz H."/>
            <person name="Taylor A."/>
            <person name="Grigoriev I.V."/>
            <person name="Nagy L.G."/>
            <person name="Martin F."/>
            <person name="Kauserud H."/>
        </authorList>
    </citation>
    <scope>NUCLEOTIDE SEQUENCE</scope>
    <source>
        <strain evidence="2">CBHHK182m</strain>
    </source>
</reference>
<organism evidence="2 3">
    <name type="scientific">Mycena metata</name>
    <dbReference type="NCBI Taxonomy" id="1033252"/>
    <lineage>
        <taxon>Eukaryota</taxon>
        <taxon>Fungi</taxon>
        <taxon>Dikarya</taxon>
        <taxon>Basidiomycota</taxon>
        <taxon>Agaricomycotina</taxon>
        <taxon>Agaricomycetes</taxon>
        <taxon>Agaricomycetidae</taxon>
        <taxon>Agaricales</taxon>
        <taxon>Marasmiineae</taxon>
        <taxon>Mycenaceae</taxon>
        <taxon>Mycena</taxon>
    </lineage>
</organism>
<accession>A0AAD7N372</accession>
<sequence>MKFTTCTFAVFCAAATSAFGQVVISPTPGQVLSATEPFNLTFASERYFKESSIKISVVTAPAGGSFPGGAPVLDLAPTSHSPVDTSAIYSVLVTPITLYQGPQTGNHTVYVIETYNAFGGLPGIDLFAVPVIFE</sequence>
<name>A0AAD7N372_9AGAR</name>
<evidence type="ECO:0000313" key="3">
    <source>
        <dbReference type="Proteomes" id="UP001215598"/>
    </source>
</evidence>
<comment type="caution">
    <text evidence="2">The sequence shown here is derived from an EMBL/GenBank/DDBJ whole genome shotgun (WGS) entry which is preliminary data.</text>
</comment>
<dbReference type="EMBL" id="JARKIB010000090">
    <property type="protein sequence ID" value="KAJ7743600.1"/>
    <property type="molecule type" value="Genomic_DNA"/>
</dbReference>
<feature type="chain" id="PRO_5042005406" evidence="1">
    <location>
        <begin position="21"/>
        <end position="134"/>
    </location>
</feature>
<evidence type="ECO:0000256" key="1">
    <source>
        <dbReference type="SAM" id="SignalP"/>
    </source>
</evidence>
<feature type="signal peptide" evidence="1">
    <location>
        <begin position="1"/>
        <end position="20"/>
    </location>
</feature>
<gene>
    <name evidence="2" type="ORF">B0H16DRAFT_1008059</name>
</gene>
<evidence type="ECO:0000313" key="2">
    <source>
        <dbReference type="EMBL" id="KAJ7743600.1"/>
    </source>
</evidence>
<keyword evidence="1" id="KW-0732">Signal</keyword>
<dbReference type="Proteomes" id="UP001215598">
    <property type="component" value="Unassembled WGS sequence"/>
</dbReference>
<proteinExistence type="predicted"/>